<protein>
    <submittedName>
        <fullName evidence="2">Uncharacterized protein</fullName>
    </submittedName>
</protein>
<keyword evidence="1" id="KW-0472">Membrane</keyword>
<evidence type="ECO:0000313" key="2">
    <source>
        <dbReference type="EMBL" id="MPL78414.1"/>
    </source>
</evidence>
<gene>
    <name evidence="2" type="ORF">SDC9_24278</name>
</gene>
<comment type="caution">
    <text evidence="2">The sequence shown here is derived from an EMBL/GenBank/DDBJ whole genome shotgun (WGS) entry which is preliminary data.</text>
</comment>
<feature type="transmembrane region" description="Helical" evidence="1">
    <location>
        <begin position="28"/>
        <end position="48"/>
    </location>
</feature>
<dbReference type="EMBL" id="VSSQ01000116">
    <property type="protein sequence ID" value="MPL78414.1"/>
    <property type="molecule type" value="Genomic_DNA"/>
</dbReference>
<dbReference type="AlphaFoldDB" id="A0A644UHJ8"/>
<evidence type="ECO:0000256" key="1">
    <source>
        <dbReference type="SAM" id="Phobius"/>
    </source>
</evidence>
<keyword evidence="1" id="KW-1133">Transmembrane helix</keyword>
<organism evidence="2">
    <name type="scientific">bioreactor metagenome</name>
    <dbReference type="NCBI Taxonomy" id="1076179"/>
    <lineage>
        <taxon>unclassified sequences</taxon>
        <taxon>metagenomes</taxon>
        <taxon>ecological metagenomes</taxon>
    </lineage>
</organism>
<accession>A0A644UHJ8</accession>
<keyword evidence="1" id="KW-0812">Transmembrane</keyword>
<sequence>MLSIGTIVSLGFAYYVYQDAKKRGIENGILWAIGTFLVWIIVLPVYYFKFMKDK</sequence>
<proteinExistence type="predicted"/>
<reference evidence="2" key="1">
    <citation type="submission" date="2019-08" db="EMBL/GenBank/DDBJ databases">
        <authorList>
            <person name="Kucharzyk K."/>
            <person name="Murdoch R.W."/>
            <person name="Higgins S."/>
            <person name="Loffler F."/>
        </authorList>
    </citation>
    <scope>NUCLEOTIDE SEQUENCE</scope>
</reference>
<name>A0A644UHJ8_9ZZZZ</name>